<sequence>MAKNESWRPRKPRKRGFDDDTPDFPGGWAPPPPSFSSGGPPMARTPSVFASGPELKATVKWFNPEKGFGFVELGDGSGDAFLHVSVLQRAGSDAVNPGAGLRVRVGPGQKGQQVTEVIEITSAGEAQAPRSGGGMAGGYGAGGGGGYGGGAGAGGGFGGPRPPRAPGGGGGFMPQGDAQEMRGTVKWYSPEKGFGFVSPEGGGRDVFVHATALERSGLTPLAEGQAVVMKVVQGKKGPEAATLTRD</sequence>
<name>A0ABS1UBB5_9PROT</name>
<dbReference type="PRINTS" id="PR00050">
    <property type="entry name" value="COLDSHOCK"/>
</dbReference>
<evidence type="ECO:0000259" key="2">
    <source>
        <dbReference type="PROSITE" id="PS51857"/>
    </source>
</evidence>
<organism evidence="3 4">
    <name type="scientific">Belnapia arida</name>
    <dbReference type="NCBI Taxonomy" id="2804533"/>
    <lineage>
        <taxon>Bacteria</taxon>
        <taxon>Pseudomonadati</taxon>
        <taxon>Pseudomonadota</taxon>
        <taxon>Alphaproteobacteria</taxon>
        <taxon>Acetobacterales</taxon>
        <taxon>Roseomonadaceae</taxon>
        <taxon>Belnapia</taxon>
    </lineage>
</organism>
<gene>
    <name evidence="3" type="ORF">JMJ56_25820</name>
</gene>
<dbReference type="EMBL" id="JAETWB010000026">
    <property type="protein sequence ID" value="MBL6081415.1"/>
    <property type="molecule type" value="Genomic_DNA"/>
</dbReference>
<dbReference type="InterPro" id="IPR012340">
    <property type="entry name" value="NA-bd_OB-fold"/>
</dbReference>
<proteinExistence type="predicted"/>
<dbReference type="PROSITE" id="PS51857">
    <property type="entry name" value="CSD_2"/>
    <property type="match status" value="2"/>
</dbReference>
<feature type="domain" description="CSD" evidence="2">
    <location>
        <begin position="180"/>
        <end position="245"/>
    </location>
</feature>
<dbReference type="RefSeq" id="WP_202834634.1">
    <property type="nucleotide sequence ID" value="NZ_JAETWB010000026.1"/>
</dbReference>
<dbReference type="Gene3D" id="2.40.50.140">
    <property type="entry name" value="Nucleic acid-binding proteins"/>
    <property type="match status" value="2"/>
</dbReference>
<dbReference type="CDD" id="cd04458">
    <property type="entry name" value="CSP_CDS"/>
    <property type="match status" value="2"/>
</dbReference>
<evidence type="ECO:0000313" key="4">
    <source>
        <dbReference type="Proteomes" id="UP000660885"/>
    </source>
</evidence>
<dbReference type="InterPro" id="IPR050181">
    <property type="entry name" value="Cold_shock_domain"/>
</dbReference>
<reference evidence="3 4" key="1">
    <citation type="submission" date="2021-01" db="EMBL/GenBank/DDBJ databases">
        <title>Belnapia mucosa sp. nov. and Belnapia arida sp. nov., isolated from the Tabernas Desert (Almeria, Spain).</title>
        <authorList>
            <person name="Molina-Menor E."/>
            <person name="Vidal-Verdu A."/>
            <person name="Calonge A."/>
            <person name="Satari L."/>
            <person name="Pereto J."/>
            <person name="Porcar M."/>
        </authorList>
    </citation>
    <scope>NUCLEOTIDE SEQUENCE [LARGE SCALE GENOMIC DNA]</scope>
    <source>
        <strain evidence="3 4">T18</strain>
    </source>
</reference>
<dbReference type="SUPFAM" id="SSF50249">
    <property type="entry name" value="Nucleic acid-binding proteins"/>
    <property type="match status" value="2"/>
</dbReference>
<evidence type="ECO:0000313" key="3">
    <source>
        <dbReference type="EMBL" id="MBL6081415.1"/>
    </source>
</evidence>
<protein>
    <submittedName>
        <fullName evidence="3">Cold shock domain-containing protein</fullName>
    </submittedName>
</protein>
<dbReference type="Pfam" id="PF00313">
    <property type="entry name" value="CSD"/>
    <property type="match status" value="2"/>
</dbReference>
<dbReference type="SMART" id="SM00357">
    <property type="entry name" value="CSP"/>
    <property type="match status" value="2"/>
</dbReference>
<comment type="caution">
    <text evidence="3">The sequence shown here is derived from an EMBL/GenBank/DDBJ whole genome shotgun (WGS) entry which is preliminary data.</text>
</comment>
<dbReference type="PANTHER" id="PTHR11544">
    <property type="entry name" value="COLD SHOCK DOMAIN CONTAINING PROTEINS"/>
    <property type="match status" value="1"/>
</dbReference>
<feature type="domain" description="CSD" evidence="2">
    <location>
        <begin position="54"/>
        <end position="119"/>
    </location>
</feature>
<dbReference type="Proteomes" id="UP000660885">
    <property type="component" value="Unassembled WGS sequence"/>
</dbReference>
<evidence type="ECO:0000256" key="1">
    <source>
        <dbReference type="SAM" id="MobiDB-lite"/>
    </source>
</evidence>
<feature type="region of interest" description="Disordered" evidence="1">
    <location>
        <begin position="1"/>
        <end position="49"/>
    </location>
</feature>
<keyword evidence="4" id="KW-1185">Reference proteome</keyword>
<accession>A0ABS1UBB5</accession>
<dbReference type="InterPro" id="IPR002059">
    <property type="entry name" value="CSP_DNA-bd"/>
</dbReference>
<dbReference type="InterPro" id="IPR011129">
    <property type="entry name" value="CSD"/>
</dbReference>